<dbReference type="Pfam" id="PF05751">
    <property type="entry name" value="FixH"/>
    <property type="match status" value="1"/>
</dbReference>
<dbReference type="InterPro" id="IPR008620">
    <property type="entry name" value="FixH"/>
</dbReference>
<gene>
    <name evidence="2" type="ORF">HNR48_003863</name>
</gene>
<proteinExistence type="predicted"/>
<accession>A0A7X0MYX8</accession>
<sequence>MPAPIEDTVPWYKQFYPWFLIALPGSVVIACAITIYLAVTADDSVVSDNYYKDGLKINQRLEQDERAKALGLAAQIEFDLEVGDILMDITGLVQDPDQLQLEFIHPTNHEYDRVVVLHRLQGNRYRGDLEYQLTFRQYLRLSPVGDINEVDWRLNGDINFKESKIAKLGAQ</sequence>
<keyword evidence="1" id="KW-1133">Transmembrane helix</keyword>
<feature type="transmembrane region" description="Helical" evidence="1">
    <location>
        <begin position="15"/>
        <end position="39"/>
    </location>
</feature>
<keyword evidence="1" id="KW-0472">Membrane</keyword>
<dbReference type="Proteomes" id="UP000528457">
    <property type="component" value="Unassembled WGS sequence"/>
</dbReference>
<reference evidence="2 3" key="1">
    <citation type="submission" date="2020-08" db="EMBL/GenBank/DDBJ databases">
        <title>Genomic Encyclopedia of Type Strains, Phase IV (KMG-IV): sequencing the most valuable type-strain genomes for metagenomic binning, comparative biology and taxonomic classification.</title>
        <authorList>
            <person name="Goeker M."/>
        </authorList>
    </citation>
    <scope>NUCLEOTIDE SEQUENCE [LARGE SCALE GENOMIC DNA]</scope>
    <source>
        <strain evidence="2 3">DSM 22368</strain>
    </source>
</reference>
<organism evidence="2 3">
    <name type="scientific">Pseudoteredinibacter isoporae</name>
    <dbReference type="NCBI Taxonomy" id="570281"/>
    <lineage>
        <taxon>Bacteria</taxon>
        <taxon>Pseudomonadati</taxon>
        <taxon>Pseudomonadota</taxon>
        <taxon>Gammaproteobacteria</taxon>
        <taxon>Cellvibrionales</taxon>
        <taxon>Cellvibrionaceae</taxon>
        <taxon>Pseudoteredinibacter</taxon>
    </lineage>
</organism>
<protein>
    <recommendedName>
        <fullName evidence="4">Nitrogen fixation protein FixH</fullName>
    </recommendedName>
</protein>
<evidence type="ECO:0000313" key="2">
    <source>
        <dbReference type="EMBL" id="MBB6523549.1"/>
    </source>
</evidence>
<dbReference type="EMBL" id="JACHHT010000004">
    <property type="protein sequence ID" value="MBB6523549.1"/>
    <property type="molecule type" value="Genomic_DNA"/>
</dbReference>
<dbReference type="AlphaFoldDB" id="A0A7X0MYX8"/>
<keyword evidence="1" id="KW-0812">Transmembrane</keyword>
<evidence type="ECO:0008006" key="4">
    <source>
        <dbReference type="Google" id="ProtNLM"/>
    </source>
</evidence>
<evidence type="ECO:0000256" key="1">
    <source>
        <dbReference type="SAM" id="Phobius"/>
    </source>
</evidence>
<keyword evidence="3" id="KW-1185">Reference proteome</keyword>
<comment type="caution">
    <text evidence="2">The sequence shown here is derived from an EMBL/GenBank/DDBJ whole genome shotgun (WGS) entry which is preliminary data.</text>
</comment>
<dbReference type="RefSeq" id="WP_166843433.1">
    <property type="nucleotide sequence ID" value="NZ_JAAONY010000004.1"/>
</dbReference>
<evidence type="ECO:0000313" key="3">
    <source>
        <dbReference type="Proteomes" id="UP000528457"/>
    </source>
</evidence>
<dbReference type="InParanoid" id="A0A7X0MYX8"/>
<name>A0A7X0MYX8_9GAMM</name>